<evidence type="ECO:0000256" key="15">
    <source>
        <dbReference type="ARBA" id="ARBA00044883"/>
    </source>
</evidence>
<dbReference type="CDD" id="cd00833">
    <property type="entry name" value="PKS"/>
    <property type="match status" value="1"/>
</dbReference>
<evidence type="ECO:0000256" key="13">
    <source>
        <dbReference type="ARBA" id="ARBA00023160"/>
    </source>
</evidence>
<dbReference type="SUPFAM" id="SSF53901">
    <property type="entry name" value="Thiolase-like"/>
    <property type="match status" value="1"/>
</dbReference>
<dbReference type="Gene3D" id="3.30.70.3290">
    <property type="match status" value="1"/>
</dbReference>
<keyword evidence="6" id="KW-0808">Transferase</keyword>
<accession>A0A7R9KNY8</accession>
<keyword evidence="13" id="KW-0275">Fatty acid biosynthesis</keyword>
<evidence type="ECO:0000256" key="11">
    <source>
        <dbReference type="ARBA" id="ARBA00023027"/>
    </source>
</evidence>
<feature type="domain" description="Ketosynthase family 3 (KS3)" evidence="16">
    <location>
        <begin position="12"/>
        <end position="425"/>
    </location>
</feature>
<evidence type="ECO:0000256" key="10">
    <source>
        <dbReference type="ARBA" id="ARBA00023002"/>
    </source>
</evidence>
<sequence>MGTITKKFTFMDEDIVISGLSGRFPESNSTDEFARNLYDNVDMITDDDRRWPSELYGMNSRMGKVKEVDKFDGNFFGIMSSLADPIDAQSRMLLEITYEAIIDAGINPQSLRGSSTGVYIGYSQFGMPDGVPEEIQPDSQNSLTDGLLWVSGHSKCLYANRVSFVFDFKGPSLITDTACSSSLVAFNIAMNDLRLGKCDQAIVGGTQINLQPFTNHIFQTTRLTAADGIPKVWDQSADGFVRGEAVSCVLLQRRSQAKRVYATVLNSGVNIDGNKRMGMFFPSSESQQQLMMKVYEGAGVDPLEVNYFEAHATGTKAGDPQEARAIYKAFCAVPNRKGTLPIGLLKSNIGHAEGASGMTSVAKVLISYENECIPANLNLKQLKSSITDMCPPLMPITSNYKYTPGIAGINNFGVGGVNASILLAPNDKLPDENSRIIADQNLPRIVNLCCRTEEALNYMFNFIEKNPNKITRDFLALLADTMKNKAVVNSAGFPFRVLGTLFIKQTKPVDDHGHCEYEYRRQHSLFSEKSVRPLYYLFAGLGGQWSGMARALMSIKLFADKIDECHQILAEVGIDLKRLLLADDKHSMASMTSKFTATTALQIALFDVLQALELRPDGIIGHSFGEIACAYADGCLTAREALMVSYVRGVVTENDRRVPKGLMAVVGLSWAEAQALCPPGVSVVCNNAKDAVVVSAMIETLTRKGVFVRELDSCHIPYHSQYLTTCADAMTREIRKYVPEPRLRSKKWISTAVLEADPKEDALRYASAEYFIHNLVNPVHFHN</sequence>
<dbReference type="SMART" id="SM00827">
    <property type="entry name" value="PKS_AT"/>
    <property type="match status" value="1"/>
</dbReference>
<dbReference type="AlphaFoldDB" id="A0A7R9KNY8"/>
<keyword evidence="11" id="KW-0520">NAD</keyword>
<keyword evidence="18" id="KW-1185">Reference proteome</keyword>
<feature type="non-terminal residue" evidence="17">
    <location>
        <position position="783"/>
    </location>
</feature>
<dbReference type="InterPro" id="IPR014030">
    <property type="entry name" value="Ketoacyl_synth_N"/>
</dbReference>
<keyword evidence="8" id="KW-0276">Fatty acid metabolism</keyword>
<dbReference type="EMBL" id="CAJPIZ010002912">
    <property type="protein sequence ID" value="CAG2105685.1"/>
    <property type="molecule type" value="Genomic_DNA"/>
</dbReference>
<evidence type="ECO:0000256" key="1">
    <source>
        <dbReference type="ARBA" id="ARBA00012873"/>
    </source>
</evidence>
<dbReference type="Proteomes" id="UP000759131">
    <property type="component" value="Unassembled WGS sequence"/>
</dbReference>
<dbReference type="PROSITE" id="PS00606">
    <property type="entry name" value="KS3_1"/>
    <property type="match status" value="1"/>
</dbReference>
<dbReference type="SUPFAM" id="SSF52151">
    <property type="entry name" value="FabD/lysophospholipase-like"/>
    <property type="match status" value="1"/>
</dbReference>
<gene>
    <name evidence="17" type="ORF">OSB1V03_LOCUS5690</name>
</gene>
<dbReference type="OrthoDB" id="6505209at2759"/>
<keyword evidence="4" id="KW-0444">Lipid biosynthesis</keyword>
<proteinExistence type="predicted"/>
<dbReference type="InterPro" id="IPR001227">
    <property type="entry name" value="Ac_transferase_dom_sf"/>
</dbReference>
<keyword evidence="9" id="KW-0521">NADP</keyword>
<evidence type="ECO:0000256" key="12">
    <source>
        <dbReference type="ARBA" id="ARBA00023098"/>
    </source>
</evidence>
<dbReference type="PROSITE" id="PS52004">
    <property type="entry name" value="KS3_2"/>
    <property type="match status" value="1"/>
</dbReference>
<dbReference type="GO" id="GO:0006633">
    <property type="term" value="P:fatty acid biosynthetic process"/>
    <property type="evidence" value="ECO:0007669"/>
    <property type="project" value="UniProtKB-KW"/>
</dbReference>
<evidence type="ECO:0000256" key="9">
    <source>
        <dbReference type="ARBA" id="ARBA00022857"/>
    </source>
</evidence>
<evidence type="ECO:0000256" key="3">
    <source>
        <dbReference type="ARBA" id="ARBA00022450"/>
    </source>
</evidence>
<evidence type="ECO:0000256" key="8">
    <source>
        <dbReference type="ARBA" id="ARBA00022832"/>
    </source>
</evidence>
<evidence type="ECO:0000313" key="18">
    <source>
        <dbReference type="Proteomes" id="UP000759131"/>
    </source>
</evidence>
<dbReference type="InterPro" id="IPR020841">
    <property type="entry name" value="PKS_Beta-ketoAc_synthase_dom"/>
</dbReference>
<comment type="catalytic activity">
    <reaction evidence="15">
        <text>acetyl-CoA + n malonyl-CoA + 2n NADPH + 2n H(+) = a long-chain fatty acid + (n+1) CoA + n CO2 + 2n NADP(+).</text>
        <dbReference type="EC" id="2.3.1.85"/>
    </reaction>
</comment>
<dbReference type="Pfam" id="PF00698">
    <property type="entry name" value="Acyl_transf_1"/>
    <property type="match status" value="1"/>
</dbReference>
<evidence type="ECO:0000313" key="17">
    <source>
        <dbReference type="EMBL" id="CAD7625255.1"/>
    </source>
</evidence>
<dbReference type="EMBL" id="OC857487">
    <property type="protein sequence ID" value="CAD7625255.1"/>
    <property type="molecule type" value="Genomic_DNA"/>
</dbReference>
<keyword evidence="14" id="KW-0511">Multifunctional enzyme</keyword>
<evidence type="ECO:0000256" key="7">
    <source>
        <dbReference type="ARBA" id="ARBA00022801"/>
    </source>
</evidence>
<dbReference type="EC" id="2.3.1.85" evidence="1"/>
<dbReference type="Gene3D" id="3.40.47.10">
    <property type="match status" value="1"/>
</dbReference>
<dbReference type="Pfam" id="PF16197">
    <property type="entry name" value="KAsynt_C_assoc"/>
    <property type="match status" value="1"/>
</dbReference>
<evidence type="ECO:0000256" key="2">
    <source>
        <dbReference type="ARBA" id="ARBA00018769"/>
    </source>
</evidence>
<name>A0A7R9KNY8_9ACAR</name>
<dbReference type="PANTHER" id="PTHR43775">
    <property type="entry name" value="FATTY ACID SYNTHASE"/>
    <property type="match status" value="1"/>
</dbReference>
<dbReference type="GO" id="GO:0016491">
    <property type="term" value="F:oxidoreductase activity"/>
    <property type="evidence" value="ECO:0007669"/>
    <property type="project" value="UniProtKB-KW"/>
</dbReference>
<dbReference type="InterPro" id="IPR050091">
    <property type="entry name" value="PKS_NRPS_Biosynth_Enz"/>
</dbReference>
<evidence type="ECO:0000256" key="14">
    <source>
        <dbReference type="ARBA" id="ARBA00023268"/>
    </source>
</evidence>
<dbReference type="InterPro" id="IPR014043">
    <property type="entry name" value="Acyl_transferase_dom"/>
</dbReference>
<evidence type="ECO:0000256" key="5">
    <source>
        <dbReference type="ARBA" id="ARBA00022553"/>
    </source>
</evidence>
<dbReference type="InterPro" id="IPR016039">
    <property type="entry name" value="Thiolase-like"/>
</dbReference>
<dbReference type="Pfam" id="PF02801">
    <property type="entry name" value="Ketoacyl-synt_C"/>
    <property type="match status" value="1"/>
</dbReference>
<dbReference type="InterPro" id="IPR018201">
    <property type="entry name" value="Ketoacyl_synth_AS"/>
</dbReference>
<dbReference type="Pfam" id="PF00109">
    <property type="entry name" value="ketoacyl-synt"/>
    <property type="match status" value="1"/>
</dbReference>
<keyword evidence="5" id="KW-0597">Phosphoprotein</keyword>
<dbReference type="SMART" id="SM00825">
    <property type="entry name" value="PKS_KS"/>
    <property type="match status" value="1"/>
</dbReference>
<organism evidence="17">
    <name type="scientific">Medioppia subpectinata</name>
    <dbReference type="NCBI Taxonomy" id="1979941"/>
    <lineage>
        <taxon>Eukaryota</taxon>
        <taxon>Metazoa</taxon>
        <taxon>Ecdysozoa</taxon>
        <taxon>Arthropoda</taxon>
        <taxon>Chelicerata</taxon>
        <taxon>Arachnida</taxon>
        <taxon>Acari</taxon>
        <taxon>Acariformes</taxon>
        <taxon>Sarcoptiformes</taxon>
        <taxon>Oribatida</taxon>
        <taxon>Brachypylina</taxon>
        <taxon>Oppioidea</taxon>
        <taxon>Oppiidae</taxon>
        <taxon>Medioppia</taxon>
    </lineage>
</organism>
<evidence type="ECO:0000256" key="4">
    <source>
        <dbReference type="ARBA" id="ARBA00022516"/>
    </source>
</evidence>
<dbReference type="InterPro" id="IPR016035">
    <property type="entry name" value="Acyl_Trfase/lysoPLipase"/>
</dbReference>
<evidence type="ECO:0000256" key="6">
    <source>
        <dbReference type="ARBA" id="ARBA00022679"/>
    </source>
</evidence>
<dbReference type="PANTHER" id="PTHR43775:SF7">
    <property type="entry name" value="FATTY ACID SYNTHASE"/>
    <property type="match status" value="1"/>
</dbReference>
<dbReference type="GO" id="GO:0004315">
    <property type="term" value="F:3-oxoacyl-[acyl-carrier-protein] synthase activity"/>
    <property type="evidence" value="ECO:0007669"/>
    <property type="project" value="InterPro"/>
</dbReference>
<dbReference type="GO" id="GO:0016787">
    <property type="term" value="F:hydrolase activity"/>
    <property type="evidence" value="ECO:0007669"/>
    <property type="project" value="UniProtKB-KW"/>
</dbReference>
<evidence type="ECO:0000259" key="16">
    <source>
        <dbReference type="PROSITE" id="PS52004"/>
    </source>
</evidence>
<keyword evidence="10" id="KW-0560">Oxidoreductase</keyword>
<dbReference type="InterPro" id="IPR014031">
    <property type="entry name" value="Ketoacyl_synth_C"/>
</dbReference>
<keyword evidence="3" id="KW-0596">Phosphopantetheine</keyword>
<dbReference type="GO" id="GO:0004312">
    <property type="term" value="F:fatty acid synthase activity"/>
    <property type="evidence" value="ECO:0007669"/>
    <property type="project" value="UniProtKB-EC"/>
</dbReference>
<dbReference type="InterPro" id="IPR032821">
    <property type="entry name" value="PKS_assoc"/>
</dbReference>
<keyword evidence="12" id="KW-0443">Lipid metabolism</keyword>
<keyword evidence="7" id="KW-0378">Hydrolase</keyword>
<reference evidence="17" key="1">
    <citation type="submission" date="2020-11" db="EMBL/GenBank/DDBJ databases">
        <authorList>
            <person name="Tran Van P."/>
        </authorList>
    </citation>
    <scope>NUCLEOTIDE SEQUENCE</scope>
</reference>
<protein>
    <recommendedName>
        <fullName evidence="2">Fatty acid synthase</fullName>
        <ecNumber evidence="1">2.3.1.85</ecNumber>
    </recommendedName>
</protein>
<dbReference type="Gene3D" id="3.40.366.10">
    <property type="entry name" value="Malonyl-Coenzyme A Acyl Carrier Protein, domain 2"/>
    <property type="match status" value="1"/>
</dbReference>